<keyword evidence="3 5" id="KW-1133">Transmembrane helix</keyword>
<protein>
    <submittedName>
        <fullName evidence="7">Energy-coupling factor transporter transmembrane protein EcfT</fullName>
    </submittedName>
</protein>
<dbReference type="GeneID" id="69510859"/>
<dbReference type="EMBL" id="PPTU01000001">
    <property type="protein sequence ID" value="RDB73541.1"/>
    <property type="molecule type" value="Genomic_DNA"/>
</dbReference>
<reference evidence="6 17" key="4">
    <citation type="submission" date="2019-11" db="EMBL/GenBank/DDBJ databases">
        <title>Whole genome shotgun sequencing (WGS) data from Adlercreutzia equolifaciens ResAG-91, Eggerthella lenta MRI-F36, MRI-F37, MRI-F40, ResAG-49, ResAG-88, ResAG-121, ResAG-145, and Gordonibacter sp. ResAG-5, ResAG-26, ResAG-43, ResAG-50, ResAG-59.</title>
        <authorList>
            <person name="Stoll D.A."/>
            <person name="Danylec N."/>
            <person name="Franz C.M.A.P."/>
            <person name="Huch M."/>
        </authorList>
    </citation>
    <scope>NUCLEOTIDE SEQUENCE [LARGE SCALE GENOMIC DNA]</scope>
    <source>
        <strain evidence="6 17">ResAG-88</strain>
    </source>
</reference>
<dbReference type="Proteomes" id="UP000253857">
    <property type="component" value="Unassembled WGS sequence"/>
</dbReference>
<evidence type="ECO:0000313" key="17">
    <source>
        <dbReference type="Proteomes" id="UP000436429"/>
    </source>
</evidence>
<dbReference type="GO" id="GO:0005886">
    <property type="term" value="C:plasma membrane"/>
    <property type="evidence" value="ECO:0007669"/>
    <property type="project" value="UniProtKB-ARBA"/>
</dbReference>
<dbReference type="PANTHER" id="PTHR33514">
    <property type="entry name" value="PROTEIN ABCI12, CHLOROPLASTIC"/>
    <property type="match status" value="1"/>
</dbReference>
<evidence type="ECO:0000256" key="1">
    <source>
        <dbReference type="ARBA" id="ARBA00004141"/>
    </source>
</evidence>
<dbReference type="Proteomes" id="UP000253915">
    <property type="component" value="Unassembled WGS sequence"/>
</dbReference>
<keyword evidence="4 5" id="KW-0472">Membrane</keyword>
<gene>
    <name evidence="10" type="ORF">C1853_01410</name>
    <name evidence="9" type="ORF">C1871_01950</name>
    <name evidence="8" type="ORF">C1872_03780</name>
    <name evidence="7" type="ORF">C1875_01420</name>
    <name evidence="11" type="ORF">FIC87_03730</name>
    <name evidence="6" type="ORF">GO726_09875</name>
</gene>
<feature type="transmembrane region" description="Helical" evidence="5">
    <location>
        <begin position="120"/>
        <end position="139"/>
    </location>
</feature>
<evidence type="ECO:0000256" key="4">
    <source>
        <dbReference type="ARBA" id="ARBA00023136"/>
    </source>
</evidence>
<evidence type="ECO:0000313" key="13">
    <source>
        <dbReference type="Proteomes" id="UP000253857"/>
    </source>
</evidence>
<evidence type="ECO:0000313" key="9">
    <source>
        <dbReference type="EMBL" id="RDB88219.1"/>
    </source>
</evidence>
<dbReference type="Proteomes" id="UP000312594">
    <property type="component" value="Unassembled WGS sequence"/>
</dbReference>
<evidence type="ECO:0000256" key="3">
    <source>
        <dbReference type="ARBA" id="ARBA00022989"/>
    </source>
</evidence>
<dbReference type="RefSeq" id="WP_015760553.1">
    <property type="nucleotide sequence ID" value="NZ_AP025575.1"/>
</dbReference>
<evidence type="ECO:0000313" key="15">
    <source>
        <dbReference type="Proteomes" id="UP000253970"/>
    </source>
</evidence>
<dbReference type="EMBL" id="PPTX01000004">
    <property type="protein sequence ID" value="RDB80694.1"/>
    <property type="molecule type" value="Genomic_DNA"/>
</dbReference>
<dbReference type="AlphaFoldDB" id="A0A369MQ21"/>
<sequence length="277" mass="28727">MANFKDIPDFAPSATLWSAEGAAAGAPAASAAPACAAASARRAGARRRLDPRTSLAVLLMLNLIAFAPTKPWTEVAAVALCAATMIWCGRASAALRWLAAYAAVFGASMAVAAFPNEVTASFAAMIVVFRRVFCVGMFASNMIATTRVGEMASALQRAHVPRGGVVALCVALRFFPTMGKEFSSVAEAMKVRGMALSPATVLRHPALTAENLMVPVMSRLAIVADELSNAAIVRGIDSAAARTSYYELRFGPADALFAALFGAVVACVALIKLGVIA</sequence>
<reference evidence="11" key="3">
    <citation type="submission" date="2019-06" db="EMBL/GenBank/DDBJ databases">
        <authorList>
            <person name="Bisanz J.E."/>
            <person name="Turnbaugh P.J."/>
        </authorList>
    </citation>
    <scope>NUCLEOTIDE SEQUENCE</scope>
    <source>
        <strain evidence="11">SECO-MT75m2</strain>
    </source>
</reference>
<evidence type="ECO:0000313" key="16">
    <source>
        <dbReference type="Proteomes" id="UP000312594"/>
    </source>
</evidence>
<dbReference type="EMBL" id="PPUQ01000001">
    <property type="protein sequence ID" value="RDC41736.1"/>
    <property type="molecule type" value="Genomic_DNA"/>
</dbReference>
<dbReference type="EMBL" id="VEVP01000006">
    <property type="protein sequence ID" value="TNU93890.1"/>
    <property type="molecule type" value="Genomic_DNA"/>
</dbReference>
<feature type="transmembrane region" description="Helical" evidence="5">
    <location>
        <begin position="49"/>
        <end position="66"/>
    </location>
</feature>
<comment type="caution">
    <text evidence="7">The sequence shown here is derived from an EMBL/GenBank/DDBJ whole genome shotgun (WGS) entry which is preliminary data.</text>
</comment>
<dbReference type="InterPro" id="IPR003339">
    <property type="entry name" value="ABC/ECF_trnsptr_transmembrane"/>
</dbReference>
<dbReference type="PANTHER" id="PTHR33514:SF13">
    <property type="entry name" value="PROTEIN ABCI12, CHLOROPLASTIC"/>
    <property type="match status" value="1"/>
</dbReference>
<evidence type="ECO:0000256" key="5">
    <source>
        <dbReference type="SAM" id="Phobius"/>
    </source>
</evidence>
<name>A0A369MQ21_EGGLN</name>
<evidence type="ECO:0000313" key="6">
    <source>
        <dbReference type="EMBL" id="MVN33468.1"/>
    </source>
</evidence>
<evidence type="ECO:0000313" key="10">
    <source>
        <dbReference type="EMBL" id="RDC41736.1"/>
    </source>
</evidence>
<dbReference type="Proteomes" id="UP000253970">
    <property type="component" value="Unassembled WGS sequence"/>
</dbReference>
<evidence type="ECO:0000313" key="7">
    <source>
        <dbReference type="EMBL" id="RDB73541.1"/>
    </source>
</evidence>
<accession>A0A369MQ21</accession>
<proteinExistence type="predicted"/>
<dbReference type="Proteomes" id="UP000436429">
    <property type="component" value="Unassembled WGS sequence"/>
</dbReference>
<dbReference type="EMBL" id="WPOM01000018">
    <property type="protein sequence ID" value="MVN33468.1"/>
    <property type="molecule type" value="Genomic_DNA"/>
</dbReference>
<feature type="transmembrane region" description="Helical" evidence="5">
    <location>
        <begin position="95"/>
        <end position="114"/>
    </location>
</feature>
<feature type="transmembrane region" description="Helical" evidence="5">
    <location>
        <begin position="255"/>
        <end position="275"/>
    </location>
</feature>
<evidence type="ECO:0000256" key="2">
    <source>
        <dbReference type="ARBA" id="ARBA00022692"/>
    </source>
</evidence>
<reference evidence="11 16" key="1">
    <citation type="journal article" date="2005" name="Appl. Environ. Microbiol.">
        <title>Intestinal bacterial communities that produce active estrogen-like compounds enterodiol and enterolactone in humans.</title>
        <authorList>
            <person name="Clavel T."/>
            <person name="Henderson G."/>
            <person name="Alpert C.A."/>
            <person name="Philippe C."/>
            <person name="Rigottier-Gois L."/>
            <person name="Dore J."/>
            <person name="Blaut M."/>
        </authorList>
    </citation>
    <scope>NUCLEOTIDE SEQUENCE [LARGE SCALE GENOMIC DNA]</scope>
    <source>
        <strain evidence="11 16">SECO-MT75m2</strain>
    </source>
</reference>
<evidence type="ECO:0000313" key="12">
    <source>
        <dbReference type="Proteomes" id="UP000253752"/>
    </source>
</evidence>
<reference evidence="12 13" key="2">
    <citation type="journal article" date="2018" name="Elife">
        <title>Discovery and characterization of a prevalent human gut bacterial enzyme sufficient for the inactivation of a family of plant toxins.</title>
        <authorList>
            <person name="Koppel N."/>
            <person name="Bisanz J.E."/>
            <person name="Pandelia M.E."/>
            <person name="Turnbaugh P.J."/>
            <person name="Balskus E.P."/>
        </authorList>
    </citation>
    <scope>NUCLEOTIDE SEQUENCE [LARGE SCALE GENOMIC DNA]</scope>
    <source>
        <strain evidence="10 14">16A</strain>
        <strain evidence="9 13">FAA1-1-60AUCSF</strain>
        <strain evidence="8 12">MR1 #12</strain>
        <strain evidence="7 15">W1 BHI 6</strain>
    </source>
</reference>
<evidence type="ECO:0000313" key="14">
    <source>
        <dbReference type="Proteomes" id="UP000253915"/>
    </source>
</evidence>
<evidence type="ECO:0000313" key="11">
    <source>
        <dbReference type="EMBL" id="TNU93890.1"/>
    </source>
</evidence>
<dbReference type="Pfam" id="PF02361">
    <property type="entry name" value="CbiQ"/>
    <property type="match status" value="1"/>
</dbReference>
<comment type="subcellular location">
    <subcellularLocation>
        <location evidence="1">Membrane</location>
        <topology evidence="1">Multi-pass membrane protein</topology>
    </subcellularLocation>
</comment>
<dbReference type="EMBL" id="PPTY01000002">
    <property type="protein sequence ID" value="RDB88219.1"/>
    <property type="molecule type" value="Genomic_DNA"/>
</dbReference>
<dbReference type="Proteomes" id="UP000253752">
    <property type="component" value="Unassembled WGS sequence"/>
</dbReference>
<keyword evidence="2 5" id="KW-0812">Transmembrane</keyword>
<dbReference type="CDD" id="cd16914">
    <property type="entry name" value="EcfT"/>
    <property type="match status" value="1"/>
</dbReference>
<evidence type="ECO:0000313" key="8">
    <source>
        <dbReference type="EMBL" id="RDB80694.1"/>
    </source>
</evidence>
<dbReference type="OMA" id="SISIMFR"/>
<organism evidence="7 15">
    <name type="scientific">Eggerthella lenta</name>
    <name type="common">Eubacterium lentum</name>
    <dbReference type="NCBI Taxonomy" id="84112"/>
    <lineage>
        <taxon>Bacteria</taxon>
        <taxon>Bacillati</taxon>
        <taxon>Actinomycetota</taxon>
        <taxon>Coriobacteriia</taxon>
        <taxon>Eggerthellales</taxon>
        <taxon>Eggerthellaceae</taxon>
        <taxon>Eggerthella</taxon>
    </lineage>
</organism>